<keyword evidence="2" id="KW-1185">Reference proteome</keyword>
<dbReference type="EMBL" id="BMAV01004045">
    <property type="protein sequence ID" value="GFY44085.1"/>
    <property type="molecule type" value="Genomic_DNA"/>
</dbReference>
<protein>
    <submittedName>
        <fullName evidence="1">Uncharacterized protein</fullName>
    </submittedName>
</protein>
<dbReference type="Proteomes" id="UP000886998">
    <property type="component" value="Unassembled WGS sequence"/>
</dbReference>
<proteinExistence type="predicted"/>
<evidence type="ECO:0000313" key="2">
    <source>
        <dbReference type="Proteomes" id="UP000886998"/>
    </source>
</evidence>
<accession>A0A8X7BU84</accession>
<gene>
    <name evidence="1" type="ORF">TNIN_442631</name>
</gene>
<dbReference type="OrthoDB" id="10431636at2759"/>
<comment type="caution">
    <text evidence="1">The sequence shown here is derived from an EMBL/GenBank/DDBJ whole genome shotgun (WGS) entry which is preliminary data.</text>
</comment>
<dbReference type="AlphaFoldDB" id="A0A8X7BU84"/>
<evidence type="ECO:0000313" key="1">
    <source>
        <dbReference type="EMBL" id="GFY44085.1"/>
    </source>
</evidence>
<name>A0A8X7BU84_9ARAC</name>
<sequence>MEIRPFDAISWVFPELFAMLRGNKMTLGCSAFGNSLDAVRKRRNVEIRKERSVEEMLHLYPGGKLGGMGLLKINF</sequence>
<organism evidence="1 2">
    <name type="scientific">Trichonephila inaurata madagascariensis</name>
    <dbReference type="NCBI Taxonomy" id="2747483"/>
    <lineage>
        <taxon>Eukaryota</taxon>
        <taxon>Metazoa</taxon>
        <taxon>Ecdysozoa</taxon>
        <taxon>Arthropoda</taxon>
        <taxon>Chelicerata</taxon>
        <taxon>Arachnida</taxon>
        <taxon>Araneae</taxon>
        <taxon>Araneomorphae</taxon>
        <taxon>Entelegynae</taxon>
        <taxon>Araneoidea</taxon>
        <taxon>Nephilidae</taxon>
        <taxon>Trichonephila</taxon>
        <taxon>Trichonephila inaurata</taxon>
    </lineage>
</organism>
<reference evidence="1" key="1">
    <citation type="submission" date="2020-08" db="EMBL/GenBank/DDBJ databases">
        <title>Multicomponent nature underlies the extraordinary mechanical properties of spider dragline silk.</title>
        <authorList>
            <person name="Kono N."/>
            <person name="Nakamura H."/>
            <person name="Mori M."/>
            <person name="Yoshida Y."/>
            <person name="Ohtoshi R."/>
            <person name="Malay A.D."/>
            <person name="Moran D.A.P."/>
            <person name="Tomita M."/>
            <person name="Numata K."/>
            <person name="Arakawa K."/>
        </authorList>
    </citation>
    <scope>NUCLEOTIDE SEQUENCE</scope>
</reference>